<reference evidence="1 2" key="1">
    <citation type="submission" date="2021-06" db="EMBL/GenBank/DDBJ databases">
        <authorList>
            <person name="Kallberg Y."/>
            <person name="Tangrot J."/>
            <person name="Rosling A."/>
        </authorList>
    </citation>
    <scope>NUCLEOTIDE SEQUENCE [LARGE SCALE GENOMIC DNA]</scope>
    <source>
        <strain evidence="1 2">120-4 pot B 10/14</strain>
    </source>
</reference>
<evidence type="ECO:0000313" key="2">
    <source>
        <dbReference type="Proteomes" id="UP000789901"/>
    </source>
</evidence>
<comment type="caution">
    <text evidence="1">The sequence shown here is derived from an EMBL/GenBank/DDBJ whole genome shotgun (WGS) entry which is preliminary data.</text>
</comment>
<keyword evidence="2" id="KW-1185">Reference proteome</keyword>
<sequence length="213" mass="24768">SSLISLAKFKNLENLVILNHSRLNIILRNDIEFKNLKRLYIKNYPLMNINMPNLEELTLEVLTHEVIVSIINNCPNITHLNLKNYRPSSHDWIFKDFIQKLHITHLNIKFLYSNAIISESLILSKEFLPLTLKYLEINCGLITIYLDNLMDECCYMKLKELIIEVMKFFDLTDKSQFDDVVRVNERIGIRIFTCPTPHESSSVASPSDLANGL</sequence>
<dbReference type="InterPro" id="IPR032675">
    <property type="entry name" value="LRR_dom_sf"/>
</dbReference>
<proteinExistence type="predicted"/>
<dbReference type="SUPFAM" id="SSF52047">
    <property type="entry name" value="RNI-like"/>
    <property type="match status" value="1"/>
</dbReference>
<feature type="non-terminal residue" evidence="1">
    <location>
        <position position="1"/>
    </location>
</feature>
<accession>A0ABN7W8K1</accession>
<protein>
    <submittedName>
        <fullName evidence="1">23116_t:CDS:1</fullName>
    </submittedName>
</protein>
<name>A0ABN7W8K1_GIGMA</name>
<evidence type="ECO:0000313" key="1">
    <source>
        <dbReference type="EMBL" id="CAG8821125.1"/>
    </source>
</evidence>
<dbReference type="EMBL" id="CAJVQB010034413">
    <property type="protein sequence ID" value="CAG8821125.1"/>
    <property type="molecule type" value="Genomic_DNA"/>
</dbReference>
<gene>
    <name evidence="1" type="ORF">GMARGA_LOCUS27746</name>
</gene>
<dbReference type="Proteomes" id="UP000789901">
    <property type="component" value="Unassembled WGS sequence"/>
</dbReference>
<dbReference type="Gene3D" id="3.80.10.10">
    <property type="entry name" value="Ribonuclease Inhibitor"/>
    <property type="match status" value="1"/>
</dbReference>
<organism evidence="1 2">
    <name type="scientific">Gigaspora margarita</name>
    <dbReference type="NCBI Taxonomy" id="4874"/>
    <lineage>
        <taxon>Eukaryota</taxon>
        <taxon>Fungi</taxon>
        <taxon>Fungi incertae sedis</taxon>
        <taxon>Mucoromycota</taxon>
        <taxon>Glomeromycotina</taxon>
        <taxon>Glomeromycetes</taxon>
        <taxon>Diversisporales</taxon>
        <taxon>Gigasporaceae</taxon>
        <taxon>Gigaspora</taxon>
    </lineage>
</organism>